<evidence type="ECO:0000313" key="1">
    <source>
        <dbReference type="WBParaSite" id="GPUH_0002620101-mRNA-1"/>
    </source>
</evidence>
<accession>A0A183EYY0</accession>
<organism evidence="1">
    <name type="scientific">Gongylonema pulchrum</name>
    <dbReference type="NCBI Taxonomy" id="637853"/>
    <lineage>
        <taxon>Eukaryota</taxon>
        <taxon>Metazoa</taxon>
        <taxon>Ecdysozoa</taxon>
        <taxon>Nematoda</taxon>
        <taxon>Chromadorea</taxon>
        <taxon>Rhabditida</taxon>
        <taxon>Spirurina</taxon>
        <taxon>Spiruromorpha</taxon>
        <taxon>Spiruroidea</taxon>
        <taxon>Gongylonematidae</taxon>
        <taxon>Gongylonema</taxon>
    </lineage>
</organism>
<dbReference type="AlphaFoldDB" id="A0A183EYY0"/>
<name>A0A183EYY0_9BILA</name>
<protein>
    <submittedName>
        <fullName evidence="1">L,D-transpeptidase</fullName>
    </submittedName>
</protein>
<proteinExistence type="predicted"/>
<sequence>LLPDATGRNPLYLLRPYKYIDEKRLYSAVPKTLDLDEPDFDDEKLAAPVVTATIVPGFQETSKRQVYVARVGKRIVYAARVG</sequence>
<dbReference type="WBParaSite" id="GPUH_0002620101-mRNA-1">
    <property type="protein sequence ID" value="GPUH_0002620101-mRNA-1"/>
    <property type="gene ID" value="GPUH_0002620101"/>
</dbReference>
<reference evidence="1" key="1">
    <citation type="submission" date="2016-06" db="UniProtKB">
        <authorList>
            <consortium name="WormBaseParasite"/>
        </authorList>
    </citation>
    <scope>IDENTIFICATION</scope>
</reference>